<dbReference type="InterPro" id="IPR029062">
    <property type="entry name" value="Class_I_gatase-like"/>
</dbReference>
<organism evidence="3 4">
    <name type="scientific">Fodinibius sediminis</name>
    <dbReference type="NCBI Taxonomy" id="1214077"/>
    <lineage>
        <taxon>Bacteria</taxon>
        <taxon>Pseudomonadati</taxon>
        <taxon>Balneolota</taxon>
        <taxon>Balneolia</taxon>
        <taxon>Balneolales</taxon>
        <taxon>Balneolaceae</taxon>
        <taxon>Fodinibius</taxon>
    </lineage>
</organism>
<dbReference type="FunFam" id="3.40.50.880:FF:000003">
    <property type="entry name" value="Anthranilate synthase component II"/>
    <property type="match status" value="1"/>
</dbReference>
<dbReference type="PRINTS" id="PR00096">
    <property type="entry name" value="GATASE"/>
</dbReference>
<dbReference type="GO" id="GO:0004049">
    <property type="term" value="F:anthranilate synthase activity"/>
    <property type="evidence" value="ECO:0007669"/>
    <property type="project" value="TreeGrafter"/>
</dbReference>
<dbReference type="InterPro" id="IPR050472">
    <property type="entry name" value="Anth_synth/Amidotransfase"/>
</dbReference>
<evidence type="ECO:0000256" key="1">
    <source>
        <dbReference type="ARBA" id="ARBA00022962"/>
    </source>
</evidence>
<dbReference type="PRINTS" id="PR00097">
    <property type="entry name" value="ANTSNTHASEII"/>
</dbReference>
<dbReference type="GO" id="GO:0000162">
    <property type="term" value="P:L-tryptophan biosynthetic process"/>
    <property type="evidence" value="ECO:0007669"/>
    <property type="project" value="TreeGrafter"/>
</dbReference>
<name>A0A521B2E0_9BACT</name>
<dbReference type="PANTHER" id="PTHR43418:SF4">
    <property type="entry name" value="MULTIFUNCTIONAL TRYPTOPHAN BIOSYNTHESIS PROTEIN"/>
    <property type="match status" value="1"/>
</dbReference>
<evidence type="ECO:0000313" key="3">
    <source>
        <dbReference type="EMBL" id="SMO41191.1"/>
    </source>
</evidence>
<dbReference type="Proteomes" id="UP000317593">
    <property type="component" value="Unassembled WGS sequence"/>
</dbReference>
<dbReference type="PROSITE" id="PS51273">
    <property type="entry name" value="GATASE_TYPE_1"/>
    <property type="match status" value="1"/>
</dbReference>
<dbReference type="OrthoDB" id="9786812at2"/>
<keyword evidence="4" id="KW-1185">Reference proteome</keyword>
<dbReference type="EMBL" id="FXTH01000002">
    <property type="protein sequence ID" value="SMO41191.1"/>
    <property type="molecule type" value="Genomic_DNA"/>
</dbReference>
<dbReference type="Gene3D" id="3.40.50.880">
    <property type="match status" value="1"/>
</dbReference>
<gene>
    <name evidence="3" type="ORF">SAMN06265218_102104</name>
</gene>
<dbReference type="CDD" id="cd01743">
    <property type="entry name" value="GATase1_Anthranilate_Synthase"/>
    <property type="match status" value="1"/>
</dbReference>
<evidence type="ECO:0000313" key="4">
    <source>
        <dbReference type="Proteomes" id="UP000317593"/>
    </source>
</evidence>
<dbReference type="Pfam" id="PF00117">
    <property type="entry name" value="GATase"/>
    <property type="match status" value="1"/>
</dbReference>
<accession>A0A521B2E0</accession>
<dbReference type="InterPro" id="IPR006221">
    <property type="entry name" value="TrpG/PapA_dom"/>
</dbReference>
<dbReference type="PANTHER" id="PTHR43418">
    <property type="entry name" value="MULTIFUNCTIONAL TRYPTOPHAN BIOSYNTHESIS PROTEIN-RELATED"/>
    <property type="match status" value="1"/>
</dbReference>
<proteinExistence type="predicted"/>
<dbReference type="SUPFAM" id="SSF52317">
    <property type="entry name" value="Class I glutamine amidotransferase-like"/>
    <property type="match status" value="1"/>
</dbReference>
<dbReference type="AlphaFoldDB" id="A0A521B2E0"/>
<dbReference type="RefSeq" id="WP_142712990.1">
    <property type="nucleotide sequence ID" value="NZ_FXTH01000002.1"/>
</dbReference>
<reference evidence="3 4" key="1">
    <citation type="submission" date="2017-05" db="EMBL/GenBank/DDBJ databases">
        <authorList>
            <person name="Varghese N."/>
            <person name="Submissions S."/>
        </authorList>
    </citation>
    <scope>NUCLEOTIDE SEQUENCE [LARGE SCALE GENOMIC DNA]</scope>
    <source>
        <strain evidence="3 4">DSM 21194</strain>
    </source>
</reference>
<sequence length="195" mass="21844">MILIIDNYDSFTYNLVDIIAQHTDEYRVVRNDVLTVEEVRALKPDKILISPGPGRPVDAGITEPLIKEMGPDTPILGVCLGLQAIGEVYGGKIIHAPKLMHGKTSTIRHDGKSVFRDIPNEFTATRYHSLVLDPEQIPGELIVTAHSDDEVIMGIRHRTFPVEGIQFHPESILTTEGPDIIKNWMDMKTEQKVQK</sequence>
<dbReference type="InterPro" id="IPR017926">
    <property type="entry name" value="GATASE"/>
</dbReference>
<protein>
    <submittedName>
        <fullName evidence="3">Anthranilate synthase component 2</fullName>
    </submittedName>
</protein>
<feature type="domain" description="Glutamine amidotransferase" evidence="2">
    <location>
        <begin position="3"/>
        <end position="184"/>
    </location>
</feature>
<dbReference type="GO" id="GO:0005829">
    <property type="term" value="C:cytosol"/>
    <property type="evidence" value="ECO:0007669"/>
    <property type="project" value="TreeGrafter"/>
</dbReference>
<dbReference type="NCBIfam" id="TIGR00566">
    <property type="entry name" value="trpG_papA"/>
    <property type="match status" value="1"/>
</dbReference>
<evidence type="ECO:0000259" key="2">
    <source>
        <dbReference type="Pfam" id="PF00117"/>
    </source>
</evidence>
<dbReference type="PRINTS" id="PR00099">
    <property type="entry name" value="CPSGATASE"/>
</dbReference>
<keyword evidence="1" id="KW-0315">Glutamine amidotransferase</keyword>